<accession>B9XBY7</accession>
<evidence type="ECO:0000313" key="4">
    <source>
        <dbReference type="Proteomes" id="UP000003688"/>
    </source>
</evidence>
<dbReference type="Proteomes" id="UP000003688">
    <property type="component" value="Unassembled WGS sequence"/>
</dbReference>
<dbReference type="PRINTS" id="PR00412">
    <property type="entry name" value="EPOXHYDRLASE"/>
</dbReference>
<reference evidence="3 4" key="1">
    <citation type="journal article" date="2011" name="J. Bacteriol.">
        <title>Genome sequence of 'Pedosphaera parvula' Ellin514, an aerobic Verrucomicrobial isolate from pasture soil.</title>
        <authorList>
            <person name="Kant R."/>
            <person name="van Passel M.W."/>
            <person name="Sangwan P."/>
            <person name="Palva A."/>
            <person name="Lucas S."/>
            <person name="Copeland A."/>
            <person name="Lapidus A."/>
            <person name="Glavina Del Rio T."/>
            <person name="Dalin E."/>
            <person name="Tice H."/>
            <person name="Bruce D."/>
            <person name="Goodwin L."/>
            <person name="Pitluck S."/>
            <person name="Chertkov O."/>
            <person name="Larimer F.W."/>
            <person name="Land M.L."/>
            <person name="Hauser L."/>
            <person name="Brettin T.S."/>
            <person name="Detter J.C."/>
            <person name="Han S."/>
            <person name="de Vos W.M."/>
            <person name="Janssen P.H."/>
            <person name="Smidt H."/>
        </authorList>
    </citation>
    <scope>NUCLEOTIDE SEQUENCE [LARGE SCALE GENOMIC DNA]</scope>
    <source>
        <strain evidence="3 4">Ellin514</strain>
    </source>
</reference>
<evidence type="ECO:0000313" key="3">
    <source>
        <dbReference type="EMBL" id="EEF62455.1"/>
    </source>
</evidence>
<evidence type="ECO:0000256" key="1">
    <source>
        <dbReference type="ARBA" id="ARBA00022801"/>
    </source>
</evidence>
<sequence>MSNTITPTVFYRTLNVEGLEIFYREAGPRDAPTVLLLHGFPSSSHMFRNLIPMLADKYHVVAPDFPGYGESSSPSVNDFDYSFERLATVTEKFTEKLNLSSYALYLSDIGSSAGFHLAVMHPERVTAMIVQNGDAYVEAINKEFLKKGLSDYWEDRSEKNAQVLLDWLLTIEGTKWHYLHGVRDPSKISPDNWVIDQAYQDRPGNKEIQLSILYKAKRNLDAYPVWQEYFRKQQPPTLITWGKNDGIFTVKGAELFKRDIPSAELHLLDTGHFALEEEVDRIGSLMHEFLDRTINKK</sequence>
<dbReference type="OrthoDB" id="9775557at2"/>
<dbReference type="SUPFAM" id="SSF53474">
    <property type="entry name" value="alpha/beta-Hydrolases"/>
    <property type="match status" value="1"/>
</dbReference>
<evidence type="ECO:0000259" key="2">
    <source>
        <dbReference type="Pfam" id="PF00561"/>
    </source>
</evidence>
<dbReference type="RefSeq" id="WP_007413335.1">
    <property type="nucleotide sequence ID" value="NZ_ABOX02000004.1"/>
</dbReference>
<name>B9XBY7_PEDPL</name>
<dbReference type="InterPro" id="IPR000073">
    <property type="entry name" value="AB_hydrolase_1"/>
</dbReference>
<keyword evidence="4" id="KW-1185">Reference proteome</keyword>
<dbReference type="InterPro" id="IPR029058">
    <property type="entry name" value="AB_hydrolase_fold"/>
</dbReference>
<dbReference type="Gene3D" id="3.40.50.1820">
    <property type="entry name" value="alpha/beta hydrolase"/>
    <property type="match status" value="1"/>
</dbReference>
<dbReference type="PANTHER" id="PTHR42977:SF3">
    <property type="entry name" value="AB HYDROLASE-1 DOMAIN-CONTAINING PROTEIN"/>
    <property type="match status" value="1"/>
</dbReference>
<dbReference type="STRING" id="320771.Cflav_PD5090"/>
<dbReference type="PANTHER" id="PTHR42977">
    <property type="entry name" value="HYDROLASE-RELATED"/>
    <property type="match status" value="1"/>
</dbReference>
<comment type="caution">
    <text evidence="3">The sequence shown here is derived from an EMBL/GenBank/DDBJ whole genome shotgun (WGS) entry which is preliminary data.</text>
</comment>
<dbReference type="AlphaFoldDB" id="B9XBY7"/>
<dbReference type="PRINTS" id="PR00111">
    <property type="entry name" value="ABHYDROLASE"/>
</dbReference>
<keyword evidence="1 3" id="KW-0378">Hydrolase</keyword>
<organism evidence="3 4">
    <name type="scientific">Pedosphaera parvula (strain Ellin514)</name>
    <dbReference type="NCBI Taxonomy" id="320771"/>
    <lineage>
        <taxon>Bacteria</taxon>
        <taxon>Pseudomonadati</taxon>
        <taxon>Verrucomicrobiota</taxon>
        <taxon>Pedosphaerae</taxon>
        <taxon>Pedosphaerales</taxon>
        <taxon>Pedosphaeraceae</taxon>
        <taxon>Pedosphaera</taxon>
    </lineage>
</organism>
<dbReference type="Pfam" id="PF00561">
    <property type="entry name" value="Abhydrolase_1"/>
    <property type="match status" value="1"/>
</dbReference>
<dbReference type="InterPro" id="IPR051340">
    <property type="entry name" value="Haloalkane_dehalogenase"/>
</dbReference>
<dbReference type="GO" id="GO:0004301">
    <property type="term" value="F:epoxide hydrolase activity"/>
    <property type="evidence" value="ECO:0007669"/>
    <property type="project" value="TreeGrafter"/>
</dbReference>
<dbReference type="EMBL" id="ABOX02000004">
    <property type="protein sequence ID" value="EEF62455.1"/>
    <property type="molecule type" value="Genomic_DNA"/>
</dbReference>
<dbReference type="InterPro" id="IPR000639">
    <property type="entry name" value="Epox_hydrolase-like"/>
</dbReference>
<feature type="domain" description="AB hydrolase-1" evidence="2">
    <location>
        <begin position="32"/>
        <end position="278"/>
    </location>
</feature>
<protein>
    <submittedName>
        <fullName evidence="3">Alpha/beta hydrolase fold protein</fullName>
    </submittedName>
</protein>
<gene>
    <name evidence="3" type="ORF">Cflav_PD5090</name>
</gene>
<proteinExistence type="predicted"/>